<dbReference type="STRING" id="1776.BHQ18_22960"/>
<keyword evidence="1" id="KW-0472">Membrane</keyword>
<keyword evidence="1" id="KW-0812">Transmembrane</keyword>
<proteinExistence type="predicted"/>
<evidence type="ECO:0000256" key="1">
    <source>
        <dbReference type="SAM" id="Phobius"/>
    </source>
</evidence>
<keyword evidence="3" id="KW-1185">Reference proteome</keyword>
<dbReference type="Proteomes" id="UP000094053">
    <property type="component" value="Unassembled WGS sequence"/>
</dbReference>
<evidence type="ECO:0000313" key="3">
    <source>
        <dbReference type="Proteomes" id="UP000094053"/>
    </source>
</evidence>
<evidence type="ECO:0000313" key="2">
    <source>
        <dbReference type="EMBL" id="ODQ87668.1"/>
    </source>
</evidence>
<dbReference type="OrthoDB" id="5182370at2"/>
<name>A0A1E3RCQ9_MYCFV</name>
<dbReference type="EMBL" id="MIHA01000020">
    <property type="protein sequence ID" value="ODQ87668.1"/>
    <property type="molecule type" value="Genomic_DNA"/>
</dbReference>
<gene>
    <name evidence="2" type="ORF">BHQ18_22960</name>
</gene>
<dbReference type="AlphaFoldDB" id="A0A1E3RCQ9"/>
<dbReference type="RefSeq" id="WP_069415949.1">
    <property type="nucleotide sequence ID" value="NZ_JACKUL010000020.1"/>
</dbReference>
<dbReference type="SUPFAM" id="SSF50998">
    <property type="entry name" value="Quinoprotein alcohol dehydrogenase-like"/>
    <property type="match status" value="1"/>
</dbReference>
<protein>
    <submittedName>
        <fullName evidence="2">Uncharacterized protein</fullName>
    </submittedName>
</protein>
<comment type="caution">
    <text evidence="2">The sequence shown here is derived from an EMBL/GenBank/DDBJ whole genome shotgun (WGS) entry which is preliminary data.</text>
</comment>
<organism evidence="2 3">
    <name type="scientific">Mycolicibacterium flavescens</name>
    <name type="common">Mycobacterium flavescens</name>
    <dbReference type="NCBI Taxonomy" id="1776"/>
    <lineage>
        <taxon>Bacteria</taxon>
        <taxon>Bacillati</taxon>
        <taxon>Actinomycetota</taxon>
        <taxon>Actinomycetes</taxon>
        <taxon>Mycobacteriales</taxon>
        <taxon>Mycobacteriaceae</taxon>
        <taxon>Mycolicibacterium</taxon>
    </lineage>
</organism>
<sequence length="403" mass="41673">MVKPERRTRTDVLVAVAIAAVVAVTAGLVWWTSDARATLSRPAAAPVPDLKPAAAVPAALRPLWNASSAKTTTPIVAGGAVITGDGRTVEGRDPATGDPLWAYARDLDLCGVSYVYQYAVAVYPDARGCGQVSTIDAKTGLRGPARTSYADAEVTLSSDGTTVLSAGENRLELWRSDMVRMISYGALDAPIKPGTPATPLCRFVSTQASSSAVSLLEACPGQADLRLTLLRPADDEDAPELKYVPQPGVAKDSDARVVAVADTTTAVYVPTPAPTVHVVDDTGATVASTEVGRAVSAQATASRAGDLITWWTGDSVMVFSVNGLRYLYTIAPAGPNVPLGPGTVMAGKLLVPVTSGYDVFDAQTGRGERHIALDRPDASTPVVPAVAGATVLEQRGGELVALG</sequence>
<accession>A0A1E3RCQ9</accession>
<dbReference type="InterPro" id="IPR011047">
    <property type="entry name" value="Quinoprotein_ADH-like_sf"/>
</dbReference>
<feature type="transmembrane region" description="Helical" evidence="1">
    <location>
        <begin position="12"/>
        <end position="31"/>
    </location>
</feature>
<keyword evidence="1" id="KW-1133">Transmembrane helix</keyword>
<reference evidence="3" key="1">
    <citation type="submission" date="2016-09" db="EMBL/GenBank/DDBJ databases">
        <authorList>
            <person name="Greninger A.L."/>
            <person name="Jerome K.R."/>
            <person name="Mcnair B."/>
            <person name="Wallis C."/>
            <person name="Fang F."/>
        </authorList>
    </citation>
    <scope>NUCLEOTIDE SEQUENCE [LARGE SCALE GENOMIC DNA]</scope>
    <source>
        <strain evidence="3">M6</strain>
    </source>
</reference>